<dbReference type="EMBL" id="KI689731">
    <property type="protein sequence ID" value="ETK71824.1"/>
    <property type="molecule type" value="Genomic_DNA"/>
</dbReference>
<feature type="region of interest" description="Disordered" evidence="1">
    <location>
        <begin position="1"/>
        <end position="44"/>
    </location>
</feature>
<sequence length="84" mass="8928">MSRYSTHKSKTPAQQLPQPPDSHSASLIPSHGSPDSSGAASGAASVADVLNQQLDIDEVCRACTSLRTQAAHPSYRRGIATWIR</sequence>
<name>W2FMA4_PHYNI</name>
<evidence type="ECO:0000256" key="1">
    <source>
        <dbReference type="SAM" id="MobiDB-lite"/>
    </source>
</evidence>
<gene>
    <name evidence="2" type="ORF">L915_20991</name>
</gene>
<feature type="compositionally biased region" description="Low complexity" evidence="1">
    <location>
        <begin position="29"/>
        <end position="44"/>
    </location>
</feature>
<feature type="compositionally biased region" description="Polar residues" evidence="1">
    <location>
        <begin position="11"/>
        <end position="27"/>
    </location>
</feature>
<proteinExistence type="predicted"/>
<dbReference type="AlphaFoldDB" id="W2FMA4"/>
<reference evidence="2" key="1">
    <citation type="submission" date="2013-11" db="EMBL/GenBank/DDBJ databases">
        <title>The Genome Sequence of Phytophthora parasitica CJ02B3.</title>
        <authorList>
            <consortium name="The Broad Institute Genomics Platform"/>
            <person name="Russ C."/>
            <person name="Tyler B."/>
            <person name="Panabieres F."/>
            <person name="Shan W."/>
            <person name="Tripathy S."/>
            <person name="Grunwald N."/>
            <person name="Machado M."/>
            <person name="Johnson C.S."/>
            <person name="Arredondo F."/>
            <person name="Hong C."/>
            <person name="Coffey M."/>
            <person name="Young S.K."/>
            <person name="Zeng Q."/>
            <person name="Gargeya S."/>
            <person name="Fitzgerald M."/>
            <person name="Abouelleil A."/>
            <person name="Alvarado L."/>
            <person name="Chapman S.B."/>
            <person name="Gainer-Dewar J."/>
            <person name="Goldberg J."/>
            <person name="Griggs A."/>
            <person name="Gujja S."/>
            <person name="Hansen M."/>
            <person name="Howarth C."/>
            <person name="Imamovic A."/>
            <person name="Ireland A."/>
            <person name="Larimer J."/>
            <person name="McCowan C."/>
            <person name="Murphy C."/>
            <person name="Pearson M."/>
            <person name="Poon T.W."/>
            <person name="Priest M."/>
            <person name="Roberts A."/>
            <person name="Saif S."/>
            <person name="Shea T."/>
            <person name="Sykes S."/>
            <person name="Wortman J."/>
            <person name="Nusbaum C."/>
            <person name="Birren B."/>
        </authorList>
    </citation>
    <scope>NUCLEOTIDE SEQUENCE [LARGE SCALE GENOMIC DNA]</scope>
    <source>
        <strain evidence="2">CJ02B3</strain>
    </source>
</reference>
<protein>
    <submittedName>
        <fullName evidence="2">Uncharacterized protein</fullName>
    </submittedName>
</protein>
<dbReference type="Proteomes" id="UP000053236">
    <property type="component" value="Unassembled WGS sequence"/>
</dbReference>
<organism evidence="2">
    <name type="scientific">Phytophthora nicotianae</name>
    <name type="common">Potato buckeye rot agent</name>
    <name type="synonym">Phytophthora parasitica</name>
    <dbReference type="NCBI Taxonomy" id="4792"/>
    <lineage>
        <taxon>Eukaryota</taxon>
        <taxon>Sar</taxon>
        <taxon>Stramenopiles</taxon>
        <taxon>Oomycota</taxon>
        <taxon>Peronosporomycetes</taxon>
        <taxon>Peronosporales</taxon>
        <taxon>Peronosporaceae</taxon>
        <taxon>Phytophthora</taxon>
    </lineage>
</organism>
<evidence type="ECO:0000313" key="2">
    <source>
        <dbReference type="EMBL" id="ETK71824.1"/>
    </source>
</evidence>
<feature type="compositionally biased region" description="Basic residues" evidence="1">
    <location>
        <begin position="1"/>
        <end position="10"/>
    </location>
</feature>
<accession>W2FMA4</accession>